<dbReference type="InterPro" id="IPR036396">
    <property type="entry name" value="Cyt_P450_sf"/>
</dbReference>
<dbReference type="Proteomes" id="UP001152300">
    <property type="component" value="Unassembled WGS sequence"/>
</dbReference>
<keyword evidence="2" id="KW-1185">Reference proteome</keyword>
<evidence type="ECO:0000313" key="1">
    <source>
        <dbReference type="EMBL" id="KAJ8069723.1"/>
    </source>
</evidence>
<comment type="caution">
    <text evidence="1">The sequence shown here is derived from an EMBL/GenBank/DDBJ whole genome shotgun (WGS) entry which is preliminary data.</text>
</comment>
<gene>
    <name evidence="1" type="ORF">OCU04_000147</name>
</gene>
<evidence type="ECO:0000313" key="2">
    <source>
        <dbReference type="Proteomes" id="UP001152300"/>
    </source>
</evidence>
<dbReference type="EMBL" id="JAPEIS010000001">
    <property type="protein sequence ID" value="KAJ8069723.1"/>
    <property type="molecule type" value="Genomic_DNA"/>
</dbReference>
<dbReference type="GO" id="GO:0016705">
    <property type="term" value="F:oxidoreductase activity, acting on paired donors, with incorporation or reduction of molecular oxygen"/>
    <property type="evidence" value="ECO:0007669"/>
    <property type="project" value="InterPro"/>
</dbReference>
<dbReference type="SUPFAM" id="SSF48264">
    <property type="entry name" value="Cytochrome P450"/>
    <property type="match status" value="1"/>
</dbReference>
<proteinExistence type="predicted"/>
<dbReference type="GO" id="GO:0004497">
    <property type="term" value="F:monooxygenase activity"/>
    <property type="evidence" value="ECO:0007669"/>
    <property type="project" value="InterPro"/>
</dbReference>
<dbReference type="AlphaFoldDB" id="A0A9X0DR06"/>
<protein>
    <submittedName>
        <fullName evidence="1">Uncharacterized protein</fullName>
    </submittedName>
</protein>
<organism evidence="1 2">
    <name type="scientific">Sclerotinia nivalis</name>
    <dbReference type="NCBI Taxonomy" id="352851"/>
    <lineage>
        <taxon>Eukaryota</taxon>
        <taxon>Fungi</taxon>
        <taxon>Dikarya</taxon>
        <taxon>Ascomycota</taxon>
        <taxon>Pezizomycotina</taxon>
        <taxon>Leotiomycetes</taxon>
        <taxon>Helotiales</taxon>
        <taxon>Sclerotiniaceae</taxon>
        <taxon>Sclerotinia</taxon>
    </lineage>
</organism>
<accession>A0A9X0DR06</accession>
<name>A0A9X0DR06_9HELO</name>
<sequence length="170" mass="19216">MTKQPVKGFIGEQATLCRGEYRIEPTVRILVLLGAVLCNKIHMFMELPFGNGVGAYIGRASAWQEAMMVTAMFLQNFDFRLHNAGYKLHIKQTFVITPKDLVMRATLRYKMRAMDLKHLLRGSLASGLKAAGSTMAPFTGVLDISRLKLSLRRPFKKWQISPQIKTQNNT</sequence>
<dbReference type="Gene3D" id="1.10.630.10">
    <property type="entry name" value="Cytochrome P450"/>
    <property type="match status" value="1"/>
</dbReference>
<dbReference type="GO" id="GO:0005506">
    <property type="term" value="F:iron ion binding"/>
    <property type="evidence" value="ECO:0007669"/>
    <property type="project" value="InterPro"/>
</dbReference>
<dbReference type="GO" id="GO:0020037">
    <property type="term" value="F:heme binding"/>
    <property type="evidence" value="ECO:0007669"/>
    <property type="project" value="InterPro"/>
</dbReference>
<reference evidence="1" key="1">
    <citation type="submission" date="2022-11" db="EMBL/GenBank/DDBJ databases">
        <title>Genome Resource of Sclerotinia nivalis Strain SnTB1, a Plant Pathogen Isolated from American Ginseng.</title>
        <authorList>
            <person name="Fan S."/>
        </authorList>
    </citation>
    <scope>NUCLEOTIDE SEQUENCE</scope>
    <source>
        <strain evidence="1">SnTB1</strain>
    </source>
</reference>